<keyword evidence="3" id="KW-1185">Reference proteome</keyword>
<gene>
    <name evidence="2" type="ORF">JKP88DRAFT_248816</name>
</gene>
<evidence type="ECO:0000256" key="1">
    <source>
        <dbReference type="SAM" id="MobiDB-lite"/>
    </source>
</evidence>
<organism evidence="2 3">
    <name type="scientific">Tribonema minus</name>
    <dbReference type="NCBI Taxonomy" id="303371"/>
    <lineage>
        <taxon>Eukaryota</taxon>
        <taxon>Sar</taxon>
        <taxon>Stramenopiles</taxon>
        <taxon>Ochrophyta</taxon>
        <taxon>PX clade</taxon>
        <taxon>Xanthophyceae</taxon>
        <taxon>Tribonematales</taxon>
        <taxon>Tribonemataceae</taxon>
        <taxon>Tribonema</taxon>
    </lineage>
</organism>
<dbReference type="EMBL" id="JAFCMP010000524">
    <property type="protein sequence ID" value="KAG5177605.1"/>
    <property type="molecule type" value="Genomic_DNA"/>
</dbReference>
<accession>A0A835YQ26</accession>
<feature type="region of interest" description="Disordered" evidence="1">
    <location>
        <begin position="1"/>
        <end position="21"/>
    </location>
</feature>
<comment type="caution">
    <text evidence="2">The sequence shown here is derived from an EMBL/GenBank/DDBJ whole genome shotgun (WGS) entry which is preliminary data.</text>
</comment>
<feature type="compositionally biased region" description="Basic and acidic residues" evidence="1">
    <location>
        <begin position="8"/>
        <end position="20"/>
    </location>
</feature>
<proteinExistence type="predicted"/>
<evidence type="ECO:0000313" key="2">
    <source>
        <dbReference type="EMBL" id="KAG5177605.1"/>
    </source>
</evidence>
<protein>
    <submittedName>
        <fullName evidence="2">Uncharacterized protein</fullName>
    </submittedName>
</protein>
<evidence type="ECO:0000313" key="3">
    <source>
        <dbReference type="Proteomes" id="UP000664859"/>
    </source>
</evidence>
<dbReference type="AlphaFoldDB" id="A0A835YQ26"/>
<sequence length="454" mass="50021">MHTPQQQQRREAPARRRIDPDVGLGGLLATARAPTKLDGALSSPHSSSATPHMSLSLLMMLSASASRWSRSMALTFNRTATPRGPQALWFHNGRPWIPRRCGAGVPISGVLAGDTIRPDLIAQDHQRQAGKVADELLPASGDGAAGAAPKFRLPEEDNAAHACVVRPDDDSPGPYVPGHRPLAPRRAQYKLRDCMRRSQSRWRDPRGLCDSGHRRGPRPELEVDCRQLSVCGLMTPSLSAADLKGTAVESRTADFKFDALAKNSERYFEKCTRRDPQFQEAEALFTEQTSLRRPGVAVAANYAAVTYDTLSVRTRHYCTWERRMRSFNSYRARERAVARVARDIIGPRDTGVHRVVPFRKAEFGSGSRGPIQRKRLIRHLACLAAMVLTDEYRTSITCPQDRAPLHRLALGSRVFRCANATPGVPVEVRCNVGAINCDHAGADNILMCGAAMLL</sequence>
<dbReference type="Proteomes" id="UP000664859">
    <property type="component" value="Unassembled WGS sequence"/>
</dbReference>
<reference evidence="2" key="1">
    <citation type="submission" date="2021-02" db="EMBL/GenBank/DDBJ databases">
        <title>First Annotated Genome of the Yellow-green Alga Tribonema minus.</title>
        <authorList>
            <person name="Mahan K.M."/>
        </authorList>
    </citation>
    <scope>NUCLEOTIDE SEQUENCE</scope>
    <source>
        <strain evidence="2">UTEX B ZZ1240</strain>
    </source>
</reference>
<name>A0A835YQ26_9STRA</name>